<dbReference type="Proteomes" id="UP000322080">
    <property type="component" value="Unassembled WGS sequence"/>
</dbReference>
<comment type="subcellular location">
    <subcellularLocation>
        <location evidence="7">Cytoplasm</location>
    </subcellularLocation>
</comment>
<feature type="binding site" evidence="7">
    <location>
        <position position="234"/>
    </location>
    <ligand>
        <name>sn-glycerol 3-phosphate</name>
        <dbReference type="ChEBI" id="CHEBI:57597"/>
    </ligand>
</feature>
<dbReference type="Pfam" id="PF07479">
    <property type="entry name" value="NAD_Gly3P_dh_C"/>
    <property type="match status" value="1"/>
</dbReference>
<feature type="binding site" evidence="7">
    <location>
        <position position="266"/>
    </location>
    <ligand>
        <name>NADPH</name>
        <dbReference type="ChEBI" id="CHEBI:57783"/>
    </ligand>
</feature>
<dbReference type="SUPFAM" id="SSF48179">
    <property type="entry name" value="6-phosphogluconate dehydrogenase C-terminal domain-like"/>
    <property type="match status" value="1"/>
</dbReference>
<dbReference type="InterPro" id="IPR011128">
    <property type="entry name" value="G3P_DH_NAD-dep_N"/>
</dbReference>
<dbReference type="EMBL" id="VSIY01000015">
    <property type="protein sequence ID" value="TYB77772.1"/>
    <property type="molecule type" value="Genomic_DNA"/>
</dbReference>
<dbReference type="Gene3D" id="3.40.50.720">
    <property type="entry name" value="NAD(P)-binding Rossmann-like Domain"/>
    <property type="match status" value="1"/>
</dbReference>
<feature type="binding site" evidence="10">
    <location>
        <begin position="8"/>
        <end position="13"/>
    </location>
    <ligand>
        <name>NAD(+)</name>
        <dbReference type="ChEBI" id="CHEBI:57540"/>
    </ligand>
</feature>
<name>A0A5D0R8E3_9RHOB</name>
<feature type="binding site" evidence="7">
    <location>
        <position position="245"/>
    </location>
    <ligand>
        <name>sn-glycerol 3-phosphate</name>
        <dbReference type="ChEBI" id="CHEBI:57597"/>
    </ligand>
</feature>
<dbReference type="PRINTS" id="PR00077">
    <property type="entry name" value="GPDHDRGNASE"/>
</dbReference>
<dbReference type="PROSITE" id="PS00957">
    <property type="entry name" value="NAD_G3PDH"/>
    <property type="match status" value="1"/>
</dbReference>
<dbReference type="GO" id="GO:0008654">
    <property type="term" value="P:phospholipid biosynthetic process"/>
    <property type="evidence" value="ECO:0007669"/>
    <property type="project" value="UniProtKB-KW"/>
</dbReference>
<keyword evidence="5 7" id="KW-0594">Phospholipid biosynthesis</keyword>
<organism evidence="15 16">
    <name type="scientific">Maritimibacter fusiformis</name>
    <dbReference type="NCBI Taxonomy" id="2603819"/>
    <lineage>
        <taxon>Bacteria</taxon>
        <taxon>Pseudomonadati</taxon>
        <taxon>Pseudomonadota</taxon>
        <taxon>Alphaproteobacteria</taxon>
        <taxon>Rhodobacterales</taxon>
        <taxon>Roseobacteraceae</taxon>
        <taxon>Maritimibacter</taxon>
    </lineage>
</organism>
<dbReference type="GO" id="GO:0141153">
    <property type="term" value="F:glycerol-3-phosphate dehydrogenase (NADP+) activity"/>
    <property type="evidence" value="ECO:0007669"/>
    <property type="project" value="RHEA"/>
</dbReference>
<feature type="binding site" evidence="7">
    <location>
        <position position="246"/>
    </location>
    <ligand>
        <name>sn-glycerol 3-phosphate</name>
        <dbReference type="ChEBI" id="CHEBI:57597"/>
    </ligand>
</feature>
<dbReference type="NCBIfam" id="NF000942">
    <property type="entry name" value="PRK00094.1-4"/>
    <property type="match status" value="1"/>
</dbReference>
<sequence>MSGISVLGAGAFGTALAISIARDGRKVTLWARDPGDMQERRENTRRLPGHGFPDSLVATGDIAGAASADILLLAVPMQQLAAFLTEHRALCRGKTLVACCKGIDLATGLGPAEIIARTCPDATPAILSGPSFAVDIAAGLPTALTLAAKDPEPLQRALSTANLRLYRSTDLTGVELGGALKNVVAIACGIAMGAGLGESARAALMTRGYAEMSRFAGARGAHPETLAGLSGFGDLALTCTSEKSRNYAYGLALGRGTTPDDGTTVEGRATAKAVSNAATSAGIDMPIADMVVALVDQAITVREAVELLFARPLKEE</sequence>
<dbReference type="RefSeq" id="WP_148379810.1">
    <property type="nucleotide sequence ID" value="NZ_VSIY01000015.1"/>
</dbReference>
<feature type="binding site" evidence="9">
    <location>
        <position position="101"/>
    </location>
    <ligand>
        <name>substrate</name>
    </ligand>
</feature>
<feature type="binding site" evidence="10">
    <location>
        <position position="245"/>
    </location>
    <ligand>
        <name>NAD(+)</name>
        <dbReference type="ChEBI" id="CHEBI:57540"/>
    </ligand>
</feature>
<dbReference type="GO" id="GO:0005975">
    <property type="term" value="P:carbohydrate metabolic process"/>
    <property type="evidence" value="ECO:0007669"/>
    <property type="project" value="InterPro"/>
</dbReference>
<feature type="binding site" evidence="10">
    <location>
        <position position="133"/>
    </location>
    <ligand>
        <name>NAD(+)</name>
        <dbReference type="ChEBI" id="CHEBI:57540"/>
    </ligand>
</feature>
<dbReference type="PANTHER" id="PTHR11728">
    <property type="entry name" value="GLYCEROL-3-PHOSPHATE DEHYDROGENASE"/>
    <property type="match status" value="1"/>
</dbReference>
<dbReference type="Pfam" id="PF01210">
    <property type="entry name" value="NAD_Gly3P_dh_N"/>
    <property type="match status" value="1"/>
</dbReference>
<comment type="caution">
    <text evidence="7">Lacks conserved residue(s) required for the propagation of feature annotation.</text>
</comment>
<dbReference type="InterPro" id="IPR006168">
    <property type="entry name" value="G3P_DH_NAD-dep"/>
</dbReference>
<evidence type="ECO:0000256" key="6">
    <source>
        <dbReference type="ARBA" id="ARBA00023264"/>
    </source>
</evidence>
<feature type="binding site" evidence="7">
    <location>
        <position position="133"/>
    </location>
    <ligand>
        <name>NADPH</name>
        <dbReference type="ChEBI" id="CHEBI:57783"/>
    </ligand>
</feature>
<accession>A0A5D0R8E3</accession>
<dbReference type="InterPro" id="IPR013328">
    <property type="entry name" value="6PGD_dom2"/>
</dbReference>
<dbReference type="GO" id="GO:0006650">
    <property type="term" value="P:glycerophospholipid metabolic process"/>
    <property type="evidence" value="ECO:0007669"/>
    <property type="project" value="UniProtKB-UniRule"/>
</dbReference>
<keyword evidence="4 7" id="KW-0443">Lipid metabolism</keyword>
<reference evidence="15 16" key="1">
    <citation type="submission" date="2019-08" db="EMBL/GenBank/DDBJ databases">
        <title>Identification of a novel species of the genus Boseongicola.</title>
        <authorList>
            <person name="Zhang X.-Q."/>
        </authorList>
    </citation>
    <scope>NUCLEOTIDE SEQUENCE [LARGE SCALE GENOMIC DNA]</scope>
    <source>
        <strain evidence="15 16">HY14</strain>
    </source>
</reference>
<feature type="binding site" evidence="7">
    <location>
        <position position="181"/>
    </location>
    <ligand>
        <name>sn-glycerol 3-phosphate</name>
        <dbReference type="ChEBI" id="CHEBI:57597"/>
    </ligand>
</feature>
<evidence type="ECO:0000256" key="9">
    <source>
        <dbReference type="PIRSR" id="PIRSR000114-2"/>
    </source>
</evidence>
<evidence type="ECO:0000259" key="13">
    <source>
        <dbReference type="Pfam" id="PF01210"/>
    </source>
</evidence>
<keyword evidence="7 10" id="KW-0520">NAD</keyword>
<keyword evidence="6 7" id="KW-1208">Phospholipid metabolism</keyword>
<feature type="binding site" evidence="7">
    <location>
        <position position="32"/>
    </location>
    <ligand>
        <name>NADPH</name>
        <dbReference type="ChEBI" id="CHEBI:57783"/>
    </ligand>
</feature>
<comment type="catalytic activity">
    <reaction evidence="7 12">
        <text>sn-glycerol 3-phosphate + NADP(+) = dihydroxyacetone phosphate + NADPH + H(+)</text>
        <dbReference type="Rhea" id="RHEA:11096"/>
        <dbReference type="ChEBI" id="CHEBI:15378"/>
        <dbReference type="ChEBI" id="CHEBI:57597"/>
        <dbReference type="ChEBI" id="CHEBI:57642"/>
        <dbReference type="ChEBI" id="CHEBI:57783"/>
        <dbReference type="ChEBI" id="CHEBI:58349"/>
        <dbReference type="EC" id="1.1.1.94"/>
    </reaction>
</comment>
<keyword evidence="16" id="KW-1185">Reference proteome</keyword>
<feature type="active site" description="Proton acceptor" evidence="7 8">
    <location>
        <position position="181"/>
    </location>
</feature>
<feature type="binding site" evidence="7">
    <location>
        <position position="101"/>
    </location>
    <ligand>
        <name>sn-glycerol 3-phosphate</name>
        <dbReference type="ChEBI" id="CHEBI:57597"/>
    </ligand>
</feature>
<evidence type="ECO:0000313" key="15">
    <source>
        <dbReference type="EMBL" id="TYB77772.1"/>
    </source>
</evidence>
<feature type="binding site" evidence="9">
    <location>
        <begin position="245"/>
        <end position="246"/>
    </location>
    <ligand>
        <name>substrate</name>
    </ligand>
</feature>
<dbReference type="EC" id="1.1.1.94" evidence="7"/>
<dbReference type="PANTHER" id="PTHR11728:SF1">
    <property type="entry name" value="GLYCEROL-3-PHOSPHATE DEHYDROGENASE [NAD(+)] 2, CHLOROPLASTIC"/>
    <property type="match status" value="1"/>
</dbReference>
<comment type="function">
    <text evidence="7">Catalyzes the reduction of the glycolytic intermediate dihydroxyacetone phosphate (DHAP) to sn-glycerol 3-phosphate (G3P), the key precursor for phospholipid synthesis.</text>
</comment>
<dbReference type="InterPro" id="IPR036291">
    <property type="entry name" value="NAD(P)-bd_dom_sf"/>
</dbReference>
<feature type="binding site" evidence="7">
    <location>
        <position position="244"/>
    </location>
    <ligand>
        <name>sn-glycerol 3-phosphate</name>
        <dbReference type="ChEBI" id="CHEBI:57597"/>
    </ligand>
</feature>
<dbReference type="GO" id="GO:0046168">
    <property type="term" value="P:glycerol-3-phosphate catabolic process"/>
    <property type="evidence" value="ECO:0007669"/>
    <property type="project" value="InterPro"/>
</dbReference>
<evidence type="ECO:0000256" key="2">
    <source>
        <dbReference type="ARBA" id="ARBA00022516"/>
    </source>
</evidence>
<evidence type="ECO:0000256" key="5">
    <source>
        <dbReference type="ARBA" id="ARBA00023209"/>
    </source>
</evidence>
<keyword evidence="7" id="KW-0547">Nucleotide-binding</keyword>
<dbReference type="AlphaFoldDB" id="A0A5D0R8E3"/>
<dbReference type="SUPFAM" id="SSF51735">
    <property type="entry name" value="NAD(P)-binding Rossmann-fold domains"/>
    <property type="match status" value="1"/>
</dbReference>
<comment type="catalytic activity">
    <reaction evidence="7">
        <text>sn-glycerol 3-phosphate + NAD(+) = dihydroxyacetone phosphate + NADH + H(+)</text>
        <dbReference type="Rhea" id="RHEA:11092"/>
        <dbReference type="ChEBI" id="CHEBI:15378"/>
        <dbReference type="ChEBI" id="CHEBI:57540"/>
        <dbReference type="ChEBI" id="CHEBI:57597"/>
        <dbReference type="ChEBI" id="CHEBI:57642"/>
        <dbReference type="ChEBI" id="CHEBI:57945"/>
        <dbReference type="EC" id="1.1.1.94"/>
    </reaction>
</comment>
<keyword evidence="7" id="KW-0963">Cytoplasm</keyword>
<evidence type="ECO:0000256" key="11">
    <source>
        <dbReference type="RuleBase" id="RU000437"/>
    </source>
</evidence>
<dbReference type="InterPro" id="IPR006109">
    <property type="entry name" value="G3P_DH_NAD-dep_C"/>
</dbReference>
<feature type="binding site" evidence="7">
    <location>
        <position position="131"/>
    </location>
    <ligand>
        <name>sn-glycerol 3-phosphate</name>
        <dbReference type="ChEBI" id="CHEBI:57597"/>
    </ligand>
</feature>
<evidence type="ECO:0000256" key="3">
    <source>
        <dbReference type="ARBA" id="ARBA00023002"/>
    </source>
</evidence>
<comment type="pathway">
    <text evidence="7">Membrane lipid metabolism; glycerophospholipid metabolism.</text>
</comment>
<dbReference type="GO" id="GO:0141152">
    <property type="term" value="F:glycerol-3-phosphate dehydrogenase (NAD+) activity"/>
    <property type="evidence" value="ECO:0007669"/>
    <property type="project" value="RHEA"/>
</dbReference>
<feature type="domain" description="Glycerol-3-phosphate dehydrogenase NAD-dependent C-terminal" evidence="14">
    <location>
        <begin position="170"/>
        <end position="306"/>
    </location>
</feature>
<protein>
    <recommendedName>
        <fullName evidence="7">Glycerol-3-phosphate dehydrogenase [NAD(P)+]</fullName>
        <ecNumber evidence="7">1.1.1.94</ecNumber>
    </recommendedName>
    <alternativeName>
        <fullName evidence="7">NAD(P)(+)-dependent glycerol-3-phosphate dehydrogenase</fullName>
    </alternativeName>
    <alternativeName>
        <fullName evidence="7">NAD(P)H-dependent dihydroxyacetone-phosphate reductase</fullName>
    </alternativeName>
</protein>
<gene>
    <name evidence="7" type="primary">gpsA</name>
    <name evidence="15" type="ORF">FVF75_16085</name>
</gene>
<dbReference type="GO" id="GO:0005829">
    <property type="term" value="C:cytosol"/>
    <property type="evidence" value="ECO:0007669"/>
    <property type="project" value="TreeGrafter"/>
</dbReference>
<evidence type="ECO:0000256" key="4">
    <source>
        <dbReference type="ARBA" id="ARBA00023098"/>
    </source>
</evidence>
<evidence type="ECO:0000256" key="10">
    <source>
        <dbReference type="PIRSR" id="PIRSR000114-3"/>
    </source>
</evidence>
<feature type="binding site" evidence="7">
    <location>
        <position position="12"/>
    </location>
    <ligand>
        <name>NADPH</name>
        <dbReference type="ChEBI" id="CHEBI:57783"/>
    </ligand>
</feature>
<evidence type="ECO:0000256" key="1">
    <source>
        <dbReference type="ARBA" id="ARBA00011009"/>
    </source>
</evidence>
<dbReference type="GO" id="GO:0051287">
    <property type="term" value="F:NAD binding"/>
    <property type="evidence" value="ECO:0007669"/>
    <property type="project" value="InterPro"/>
</dbReference>
<dbReference type="HAMAP" id="MF_00394">
    <property type="entry name" value="NAD_Glyc3P_dehydrog"/>
    <property type="match status" value="1"/>
</dbReference>
<dbReference type="PIRSF" id="PIRSF000114">
    <property type="entry name" value="Glycerol-3-P_dh"/>
    <property type="match status" value="1"/>
</dbReference>
<feature type="binding site" evidence="7">
    <location>
        <position position="101"/>
    </location>
    <ligand>
        <name>NADPH</name>
        <dbReference type="ChEBI" id="CHEBI:57783"/>
    </ligand>
</feature>
<dbReference type="GO" id="GO:0046167">
    <property type="term" value="P:glycerol-3-phosphate biosynthetic process"/>
    <property type="evidence" value="ECO:0007669"/>
    <property type="project" value="UniProtKB-UniRule"/>
</dbReference>
<comment type="similarity">
    <text evidence="1 7 11">Belongs to the NAD-dependent glycerol-3-phosphate dehydrogenase family.</text>
</comment>
<dbReference type="UniPathway" id="UPA00940"/>
<proteinExistence type="inferred from homology"/>
<keyword evidence="3 7" id="KW-0560">Oxidoreductase</keyword>
<feature type="binding site" evidence="7">
    <location>
        <position position="245"/>
    </location>
    <ligand>
        <name>NADPH</name>
        <dbReference type="ChEBI" id="CHEBI:57783"/>
    </ligand>
</feature>
<evidence type="ECO:0000313" key="16">
    <source>
        <dbReference type="Proteomes" id="UP000322080"/>
    </source>
</evidence>
<evidence type="ECO:0000256" key="8">
    <source>
        <dbReference type="PIRSR" id="PIRSR000114-1"/>
    </source>
</evidence>
<dbReference type="Gene3D" id="1.10.1040.10">
    <property type="entry name" value="N-(1-d-carboxylethyl)-l-norvaline Dehydrogenase, domain 2"/>
    <property type="match status" value="1"/>
</dbReference>
<dbReference type="NCBIfam" id="NF000940">
    <property type="entry name" value="PRK00094.1-2"/>
    <property type="match status" value="1"/>
</dbReference>
<evidence type="ECO:0000256" key="12">
    <source>
        <dbReference type="RuleBase" id="RU000439"/>
    </source>
</evidence>
<keyword evidence="2 7" id="KW-0444">Lipid biosynthesis</keyword>
<evidence type="ECO:0000259" key="14">
    <source>
        <dbReference type="Pfam" id="PF07479"/>
    </source>
</evidence>
<dbReference type="InterPro" id="IPR008927">
    <property type="entry name" value="6-PGluconate_DH-like_C_sf"/>
</dbReference>
<feature type="domain" description="Glycerol-3-phosphate dehydrogenase NAD-dependent N-terminal" evidence="13">
    <location>
        <begin position="4"/>
        <end position="151"/>
    </location>
</feature>
<evidence type="ECO:0000256" key="7">
    <source>
        <dbReference type="HAMAP-Rule" id="MF_00394"/>
    </source>
</evidence>
<keyword evidence="7" id="KW-0521">NADP</keyword>
<feature type="binding site" evidence="7">
    <location>
        <position position="129"/>
    </location>
    <ligand>
        <name>sn-glycerol 3-phosphate</name>
        <dbReference type="ChEBI" id="CHEBI:57597"/>
    </ligand>
</feature>
<comment type="caution">
    <text evidence="15">The sequence shown here is derived from an EMBL/GenBank/DDBJ whole genome shotgun (WGS) entry which is preliminary data.</text>
</comment>